<dbReference type="KEGG" id="mpro:BJP34_03810"/>
<dbReference type="Pfam" id="PF14261">
    <property type="entry name" value="DUF4351"/>
    <property type="match status" value="1"/>
</dbReference>
<dbReference type="OrthoDB" id="457387at2"/>
<dbReference type="AlphaFoldDB" id="A0A1D8TM18"/>
<protein>
    <recommendedName>
        <fullName evidence="1">DUF4351 domain-containing protein</fullName>
    </recommendedName>
</protein>
<reference evidence="3" key="1">
    <citation type="submission" date="2016-10" db="EMBL/GenBank/DDBJ databases">
        <title>Comparative genomics uncovers the prolific and rare metabolic potential of the cyanobacterial genus Moorea.</title>
        <authorList>
            <person name="Leao T."/>
            <person name="Castelao G."/>
            <person name="Korobeynikov A."/>
            <person name="Monroe E.A."/>
            <person name="Podell S."/>
            <person name="Glukhov E."/>
            <person name="Allen E."/>
            <person name="Gerwick W.H."/>
            <person name="Gerwick L."/>
        </authorList>
    </citation>
    <scope>NUCLEOTIDE SEQUENCE [LARGE SCALE GENOMIC DNA]</scope>
    <source>
        <strain evidence="3">PAL-8-15-08-1</strain>
    </source>
</reference>
<dbReference type="InterPro" id="IPR025587">
    <property type="entry name" value="DUF4351"/>
</dbReference>
<name>A0A1D8TM18_9CYAN</name>
<gene>
    <name evidence="2" type="ORF">BJP34_03810</name>
</gene>
<feature type="domain" description="DUF4351" evidence="1">
    <location>
        <begin position="94"/>
        <end position="132"/>
    </location>
</feature>
<dbReference type="RefSeq" id="WP_070391194.1">
    <property type="nucleotide sequence ID" value="NZ_CP017599.1"/>
</dbReference>
<evidence type="ECO:0000313" key="3">
    <source>
        <dbReference type="Proteomes" id="UP000177870"/>
    </source>
</evidence>
<evidence type="ECO:0000259" key="1">
    <source>
        <dbReference type="Pfam" id="PF14261"/>
    </source>
</evidence>
<dbReference type="EMBL" id="CP017599">
    <property type="protein sequence ID" value="AOW98687.1"/>
    <property type="molecule type" value="Genomic_DNA"/>
</dbReference>
<evidence type="ECO:0000313" key="2">
    <source>
        <dbReference type="EMBL" id="AOW98687.1"/>
    </source>
</evidence>
<proteinExistence type="predicted"/>
<dbReference type="Proteomes" id="UP000177870">
    <property type="component" value="Chromosome"/>
</dbReference>
<sequence length="137" mass="15737">MTELKRYWMIVHYETEFEAENEDEAYHDIRLGNTIIENATVVAKELPESSEGAHLKEIINEAKLEARREAAVSILLAQLAWKTKDYALRWEGLSKLTPQRQEQIQALSVEQLECLSIDAIAFSSIADLELWLDRFSG</sequence>
<dbReference type="STRING" id="1458985.BJP34_03810"/>
<organism evidence="2 3">
    <name type="scientific">Moorena producens PAL-8-15-08-1</name>
    <dbReference type="NCBI Taxonomy" id="1458985"/>
    <lineage>
        <taxon>Bacteria</taxon>
        <taxon>Bacillati</taxon>
        <taxon>Cyanobacteriota</taxon>
        <taxon>Cyanophyceae</taxon>
        <taxon>Coleofasciculales</taxon>
        <taxon>Coleofasciculaceae</taxon>
        <taxon>Moorena</taxon>
    </lineage>
</organism>
<accession>A0A1D8TM18</accession>